<evidence type="ECO:0000256" key="1">
    <source>
        <dbReference type="SAM" id="Phobius"/>
    </source>
</evidence>
<evidence type="ECO:0000313" key="2">
    <source>
        <dbReference type="EMBL" id="OGE89655.1"/>
    </source>
</evidence>
<gene>
    <name evidence="2" type="ORF">A2722_02290</name>
</gene>
<feature type="transmembrane region" description="Helical" evidence="1">
    <location>
        <begin position="144"/>
        <end position="166"/>
    </location>
</feature>
<keyword evidence="1" id="KW-1133">Transmembrane helix</keyword>
<proteinExistence type="predicted"/>
<feature type="transmembrane region" description="Helical" evidence="1">
    <location>
        <begin position="89"/>
        <end position="114"/>
    </location>
</feature>
<name>A0A1F5PIA3_9BACT</name>
<accession>A0A1F5PIA3</accession>
<dbReference type="Pfam" id="PF18895">
    <property type="entry name" value="T4SS_pilin"/>
    <property type="match status" value="1"/>
</dbReference>
<sequence length="217" mass="22952">MKARVRYIVEIVTVLLGLYPSRALAFNIPNPLGNISGGSSISIINVVLNVIGGFAGLFGLLAFSFLIFNAYKLIIARDNPELLKIAKDGIFNSVLAFIIALLSFTIVSAVSSFLGGTGANEISNANQNILRPPINVPGNDFKGALVTVTTSFLGISFITATLMLVYGGYQMIAAAGNEEMITAGKTIVKWAVVGMLVIILAYTIISALNQFFVSGTP</sequence>
<protein>
    <submittedName>
        <fullName evidence="2">Uncharacterized protein</fullName>
    </submittedName>
</protein>
<keyword evidence="1" id="KW-0812">Transmembrane</keyword>
<dbReference type="STRING" id="1817828.A2722_02290"/>
<dbReference type="AlphaFoldDB" id="A0A1F5PIA3"/>
<reference evidence="2 3" key="1">
    <citation type="journal article" date="2016" name="Nat. Commun.">
        <title>Thousands of microbial genomes shed light on interconnected biogeochemical processes in an aquifer system.</title>
        <authorList>
            <person name="Anantharaman K."/>
            <person name="Brown C.T."/>
            <person name="Hug L.A."/>
            <person name="Sharon I."/>
            <person name="Castelle C.J."/>
            <person name="Probst A.J."/>
            <person name="Thomas B.C."/>
            <person name="Singh A."/>
            <person name="Wilkins M.J."/>
            <person name="Karaoz U."/>
            <person name="Brodie E.L."/>
            <person name="Williams K.H."/>
            <person name="Hubbard S.S."/>
            <person name="Banfield J.F."/>
        </authorList>
    </citation>
    <scope>NUCLEOTIDE SEQUENCE [LARGE SCALE GENOMIC DNA]</scope>
</reference>
<organism evidence="2 3">
    <name type="scientific">Candidatus Doudnabacteria bacterium RIFCSPHIGHO2_01_FULL_50_11</name>
    <dbReference type="NCBI Taxonomy" id="1817828"/>
    <lineage>
        <taxon>Bacteria</taxon>
        <taxon>Candidatus Doudnaibacteriota</taxon>
    </lineage>
</organism>
<dbReference type="Proteomes" id="UP000178377">
    <property type="component" value="Unassembled WGS sequence"/>
</dbReference>
<feature type="transmembrane region" description="Helical" evidence="1">
    <location>
        <begin position="187"/>
        <end position="208"/>
    </location>
</feature>
<comment type="caution">
    <text evidence="2">The sequence shown here is derived from an EMBL/GenBank/DDBJ whole genome shotgun (WGS) entry which is preliminary data.</text>
</comment>
<evidence type="ECO:0000313" key="3">
    <source>
        <dbReference type="Proteomes" id="UP000178377"/>
    </source>
</evidence>
<feature type="transmembrane region" description="Helical" evidence="1">
    <location>
        <begin position="41"/>
        <end position="68"/>
    </location>
</feature>
<keyword evidence="1" id="KW-0472">Membrane</keyword>
<dbReference type="InterPro" id="IPR043993">
    <property type="entry name" value="T4SS_pilin"/>
</dbReference>
<dbReference type="EMBL" id="MFEO01000018">
    <property type="protein sequence ID" value="OGE89655.1"/>
    <property type="molecule type" value="Genomic_DNA"/>
</dbReference>